<evidence type="ECO:0000256" key="1">
    <source>
        <dbReference type="SAM" id="Coils"/>
    </source>
</evidence>
<accession>F0X4V9</accession>
<protein>
    <submittedName>
        <fullName evidence="2">Cgd8_4210 protein</fullName>
    </submittedName>
</protein>
<name>F0X4V9_CRYPV</name>
<evidence type="ECO:0000313" key="2">
    <source>
        <dbReference type="EMBL" id="BAJ77630.1"/>
    </source>
</evidence>
<keyword evidence="1" id="KW-0175">Coiled coil</keyword>
<reference evidence="2" key="1">
    <citation type="submission" date="2011-02" db="EMBL/GenBank/DDBJ databases">
        <title>Construction and analysis of full-length cDNA library of Cryptosporidium parvum.</title>
        <authorList>
            <person name="Yamagishi J."/>
            <person name="Wakaguri H."/>
            <person name="Sugano S."/>
            <person name="Kawano S."/>
            <person name="Fujisaki K."/>
            <person name="Sugimoto C."/>
            <person name="Watanabe J."/>
            <person name="Suzuki Y."/>
            <person name="Kimata I."/>
            <person name="Xuan X."/>
        </authorList>
    </citation>
    <scope>NUCLEOTIDE SEQUENCE</scope>
    <source>
        <strain evidence="2">HNJ-1</strain>
    </source>
</reference>
<dbReference type="VEuPathDB" id="CryptoDB:CPATCC_0004420"/>
<reference evidence="3 4" key="2">
    <citation type="submission" date="2019-09" db="EMBL/GenBank/DDBJ databases">
        <title>Consistent, comparative and evidence-based genome assembly and annotation for Cryptosporidium parvum, C. hominis and C. tyzzeri.</title>
        <authorList>
            <person name="Baptista R.P."/>
            <person name="Li Y."/>
            <person name="Sateriale A."/>
            <person name="Ansell B."/>
            <person name="Jex A."/>
            <person name="Sanders M."/>
            <person name="Brooks K."/>
            <person name="Tracey A."/>
            <person name="Berriman M."/>
            <person name="Striepen B."/>
            <person name="Cotton J.A."/>
            <person name="Kissinger J.C."/>
        </authorList>
    </citation>
    <scope>NUCLEOTIDE SEQUENCE [LARGE SCALE GENOMIC DNA]</scope>
    <source>
        <strain evidence="3 4">IOWA-ATCC</strain>
    </source>
</reference>
<evidence type="ECO:0000313" key="3">
    <source>
        <dbReference type="EMBL" id="QOY40186.1"/>
    </source>
</evidence>
<dbReference type="AlphaFoldDB" id="F0X4V9"/>
<organism evidence="2">
    <name type="scientific">Cryptosporidium parvum</name>
    <dbReference type="NCBI Taxonomy" id="5807"/>
    <lineage>
        <taxon>Eukaryota</taxon>
        <taxon>Sar</taxon>
        <taxon>Alveolata</taxon>
        <taxon>Apicomplexa</taxon>
        <taxon>Conoidasida</taxon>
        <taxon>Coccidia</taxon>
        <taxon>Eucoccidiorida</taxon>
        <taxon>Eimeriorina</taxon>
        <taxon>Cryptosporidiidae</taxon>
        <taxon>Cryptosporidium</taxon>
    </lineage>
</organism>
<sequence>MKELIAQSSHTIEYSGTSPRTVSVSLNSLDFGLDSDNCVEEEEERVDEVDKYRSNFSNEYNQLKRIVENIYLALEDHEIGCSFEEVSIRENLEKLFGELENLKEANGKLVEKKEKEISNTMKSIWNEERSLHIKLYDIKKTLNYLALQLMFGKEHQISNKGRNLEINHYTEFRNTMQKFGLSYEEYLEYYTLKRNCDKQEIIMHDYERRINELREIYKIRESYELAQNSCNYYTQNQEYDNDNSNWEVKLKGKNTMEFLSEKNTRLLSENENIIKFLKIKNEFQNKIISNICTIIGITF</sequence>
<feature type="coiled-coil region" evidence="1">
    <location>
        <begin position="85"/>
        <end position="119"/>
    </location>
</feature>
<gene>
    <name evidence="2" type="primary">cgd8_4210</name>
    <name evidence="3" type="ORF">CPATCC_004282</name>
</gene>
<evidence type="ECO:0000313" key="4">
    <source>
        <dbReference type="Proteomes" id="UP000593906"/>
    </source>
</evidence>
<dbReference type="EMBL" id="CP044415">
    <property type="protein sequence ID" value="QOY40186.1"/>
    <property type="molecule type" value="Genomic_DNA"/>
</dbReference>
<proteinExistence type="evidence at transcript level"/>
<dbReference type="VEuPathDB" id="CryptoDB:cgd8_4210"/>
<dbReference type="EMBL" id="FX115527">
    <property type="protein sequence ID" value="BAJ77630.1"/>
    <property type="molecule type" value="mRNA"/>
</dbReference>
<dbReference type="Proteomes" id="UP000593906">
    <property type="component" value="Chromosome 8"/>
</dbReference>